<sequence length="182" mass="20254">MKLALGTAQFGMDYGINSIDGRVKASEVTDILNYACKNGIGLLDTAPSYGNSEHVLGNANVKDFQIVTKTRHFNQTVITNKEVDLLNDDLGQSLKSLKHESLYGLLVHNVDDLLKPGADKLFNQLMYFRQQGLVSKIGVSVYTGDKIQNIVDKFDIDLIQLPFNIIDRRLIDGGILKMLKKL</sequence>
<dbReference type="InterPro" id="IPR023210">
    <property type="entry name" value="NADP_OxRdtase_dom"/>
</dbReference>
<proteinExistence type="predicted"/>
<accession>A0A382JQR0</accession>
<reference evidence="2" key="1">
    <citation type="submission" date="2018-05" db="EMBL/GenBank/DDBJ databases">
        <authorList>
            <person name="Lanie J.A."/>
            <person name="Ng W.-L."/>
            <person name="Kazmierczak K.M."/>
            <person name="Andrzejewski T.M."/>
            <person name="Davidsen T.M."/>
            <person name="Wayne K.J."/>
            <person name="Tettelin H."/>
            <person name="Glass J.I."/>
            <person name="Rusch D."/>
            <person name="Podicherti R."/>
            <person name="Tsui H.-C.T."/>
            <person name="Winkler M.E."/>
        </authorList>
    </citation>
    <scope>NUCLEOTIDE SEQUENCE</scope>
</reference>
<organism evidence="2">
    <name type="scientific">marine metagenome</name>
    <dbReference type="NCBI Taxonomy" id="408172"/>
    <lineage>
        <taxon>unclassified sequences</taxon>
        <taxon>metagenomes</taxon>
        <taxon>ecological metagenomes</taxon>
    </lineage>
</organism>
<dbReference type="PANTHER" id="PTHR43312:SF1">
    <property type="entry name" value="NADP-DEPENDENT OXIDOREDUCTASE DOMAIN-CONTAINING PROTEIN"/>
    <property type="match status" value="1"/>
</dbReference>
<feature type="non-terminal residue" evidence="2">
    <location>
        <position position="182"/>
    </location>
</feature>
<dbReference type="Gene3D" id="3.20.20.100">
    <property type="entry name" value="NADP-dependent oxidoreductase domain"/>
    <property type="match status" value="1"/>
</dbReference>
<dbReference type="AlphaFoldDB" id="A0A382JQR0"/>
<dbReference type="SUPFAM" id="SSF51430">
    <property type="entry name" value="NAD(P)-linked oxidoreductase"/>
    <property type="match status" value="1"/>
</dbReference>
<dbReference type="CDD" id="cd19097">
    <property type="entry name" value="AKR_unchar"/>
    <property type="match status" value="1"/>
</dbReference>
<dbReference type="EMBL" id="UINC01075845">
    <property type="protein sequence ID" value="SVC14430.1"/>
    <property type="molecule type" value="Genomic_DNA"/>
</dbReference>
<dbReference type="InterPro" id="IPR053135">
    <property type="entry name" value="AKR2_Oxidoreductase"/>
</dbReference>
<dbReference type="InterPro" id="IPR036812">
    <property type="entry name" value="NAD(P)_OxRdtase_dom_sf"/>
</dbReference>
<gene>
    <name evidence="2" type="ORF">METZ01_LOCUS267284</name>
</gene>
<dbReference type="PANTHER" id="PTHR43312">
    <property type="entry name" value="D-THREO-ALDOSE 1-DEHYDROGENASE"/>
    <property type="match status" value="1"/>
</dbReference>
<feature type="domain" description="NADP-dependent oxidoreductase" evidence="1">
    <location>
        <begin position="2"/>
        <end position="181"/>
    </location>
</feature>
<protein>
    <recommendedName>
        <fullName evidence="1">NADP-dependent oxidoreductase domain-containing protein</fullName>
    </recommendedName>
</protein>
<evidence type="ECO:0000313" key="2">
    <source>
        <dbReference type="EMBL" id="SVC14430.1"/>
    </source>
</evidence>
<evidence type="ECO:0000259" key="1">
    <source>
        <dbReference type="Pfam" id="PF00248"/>
    </source>
</evidence>
<name>A0A382JQR0_9ZZZZ</name>
<dbReference type="Pfam" id="PF00248">
    <property type="entry name" value="Aldo_ket_red"/>
    <property type="match status" value="1"/>
</dbReference>